<dbReference type="RefSeq" id="XP_066936394.1">
    <property type="nucleotide sequence ID" value="XM_067080293.1"/>
</dbReference>
<keyword evidence="3" id="KW-1185">Reference proteome</keyword>
<dbReference type="GeneID" id="136824128"/>
<evidence type="ECO:0000313" key="3">
    <source>
        <dbReference type="Proteomes" id="UP000594262"/>
    </source>
</evidence>
<reference evidence="2" key="1">
    <citation type="submission" date="2021-01" db="UniProtKB">
        <authorList>
            <consortium name="EnsemblMetazoa"/>
        </authorList>
    </citation>
    <scope>IDENTIFICATION</scope>
</reference>
<protein>
    <recommendedName>
        <fullName evidence="1">Myb-like domain-containing protein</fullName>
    </recommendedName>
</protein>
<dbReference type="Pfam" id="PF13837">
    <property type="entry name" value="Myb_DNA-bind_4"/>
    <property type="match status" value="1"/>
</dbReference>
<dbReference type="EnsemblMetazoa" id="CLYHEMT022914.1">
    <property type="protein sequence ID" value="CLYHEMP022914.1"/>
    <property type="gene ID" value="CLYHEMG022914"/>
</dbReference>
<dbReference type="InterPro" id="IPR044822">
    <property type="entry name" value="Myb_DNA-bind_4"/>
</dbReference>
<name>A0A7M6DQU3_9CNID</name>
<dbReference type="PROSITE" id="PS50090">
    <property type="entry name" value="MYB_LIKE"/>
    <property type="match status" value="1"/>
</dbReference>
<evidence type="ECO:0000259" key="1">
    <source>
        <dbReference type="PROSITE" id="PS50090"/>
    </source>
</evidence>
<dbReference type="AlphaFoldDB" id="A0A7M6DQU3"/>
<dbReference type="Proteomes" id="UP000594262">
    <property type="component" value="Unplaced"/>
</dbReference>
<evidence type="ECO:0000313" key="2">
    <source>
        <dbReference type="EnsemblMetazoa" id="CLYHEMP022914.1"/>
    </source>
</evidence>
<accession>A0A7M6DQU3</accession>
<proteinExistence type="predicted"/>
<feature type="domain" description="Myb-like" evidence="1">
    <location>
        <begin position="165"/>
        <end position="229"/>
    </location>
</feature>
<dbReference type="Gene3D" id="1.10.10.60">
    <property type="entry name" value="Homeodomain-like"/>
    <property type="match status" value="1"/>
</dbReference>
<dbReference type="InterPro" id="IPR001005">
    <property type="entry name" value="SANT/Myb"/>
</dbReference>
<organism evidence="2 3">
    <name type="scientific">Clytia hemisphaerica</name>
    <dbReference type="NCBI Taxonomy" id="252671"/>
    <lineage>
        <taxon>Eukaryota</taxon>
        <taxon>Metazoa</taxon>
        <taxon>Cnidaria</taxon>
        <taxon>Hydrozoa</taxon>
        <taxon>Hydroidolina</taxon>
        <taxon>Leptothecata</taxon>
        <taxon>Obeliida</taxon>
        <taxon>Clytiidae</taxon>
        <taxon>Clytia</taxon>
    </lineage>
</organism>
<dbReference type="OrthoDB" id="10606405at2759"/>
<sequence>MLGNEAATRMLTTARQPNPMGNPGNSTTDDFNLIQQQMKQMQQVAQQQQAAPPPQLDMNRNSLPPFDRQLYENFGKFCQPDNTIKATYNIRNNMRNHMNNYMPYPTLPFQGLYYRQLAPLDFGPTPTQNFLQTPQQANQRNAGGMAGTGAWPFDQMNDFCSELLNRDKHYWTDEETTLMLELYEENRNYFNDTKTKKTKVWSVIANIINKRFNTSVNSEQCSQKYRNLKAEFLKVVDPNTSDGGAKKFGRHFIQMKRLIEHEERKGGKVVYTSPQNAAPAVNMKSGANDTNTSNFATLTNVNQTKFKVETRSSDFGPNKMADTAPLQSQDFGNLNAAIFTLEDTKPTIQDIQSNTVEQPSKMKNPNIYSDELKMVFDEFFKNKSRECEKVDSNTKMVCLGKCLTIFKKIIDDGNFV</sequence>